<feature type="transmembrane region" description="Helical" evidence="1">
    <location>
        <begin position="106"/>
        <end position="123"/>
    </location>
</feature>
<feature type="transmembrane region" description="Helical" evidence="1">
    <location>
        <begin position="30"/>
        <end position="52"/>
    </location>
</feature>
<dbReference type="OrthoDB" id="3540210at2759"/>
<sequence length="591" mass="64650">MLETELGCRPFAAPLPCGGRFTLTLNETEAGVLASFLVIFVGVASLSGWNIVRFSLHQFRATDKLHDGLHHQAQAILRNSAGLVQALHLLFQIGSAWRTRIGFARVARRLAGIFLAAFLFLSARHVGSSQAGTIYAKNRLEAAMVYQRKCYADGADITAPECGNYAQPRIPILVEDDVCPFADPGLCLTTNTVPMRLSVMMDSNLDLGVNAVPEDRVRYKRAARCSPIQNNQVMLDGANNTLFMYGPMPFFQGGQEHTFSYPASLRTFDNYRVAGTFYDSAGVPYGYTEWLANNTIIGTSTDHNITASILFLATNGVVNIVPSSDPVFGDNVLANPVQVLACIEEHEICNPTLPPPTSCKRFTPYDDHVTICDRLGMNPRQNATALRIMLNSIGSDIGSIVPLATGDVVAAGRTVFQGKQYETLAADHWREEVKRWFGMAVYLAQADAVESSTPQTDARLLGYFSPIVNPNFVRDCRSQRYSNAAGVRNFDFLAIVVVFAVGASVILIATLIEPIAAALRRARGADQDRMLAWVFDSTLQLQRLAYGAAGVGSWQPGVKEVPTSDEKFWPVIDLKEVAMAESRQDLVSGYS</sequence>
<feature type="transmembrane region" description="Helical" evidence="1">
    <location>
        <begin position="492"/>
        <end position="512"/>
    </location>
</feature>
<comment type="caution">
    <text evidence="2">The sequence shown here is derived from an EMBL/GenBank/DDBJ whole genome shotgun (WGS) entry which is preliminary data.</text>
</comment>
<evidence type="ECO:0000313" key="2">
    <source>
        <dbReference type="EMBL" id="CAI4215856.1"/>
    </source>
</evidence>
<evidence type="ECO:0000313" key="3">
    <source>
        <dbReference type="Proteomes" id="UP000838763"/>
    </source>
</evidence>
<organism evidence="2 3">
    <name type="scientific">Parascedosporium putredinis</name>
    <dbReference type="NCBI Taxonomy" id="1442378"/>
    <lineage>
        <taxon>Eukaryota</taxon>
        <taxon>Fungi</taxon>
        <taxon>Dikarya</taxon>
        <taxon>Ascomycota</taxon>
        <taxon>Pezizomycotina</taxon>
        <taxon>Sordariomycetes</taxon>
        <taxon>Hypocreomycetidae</taxon>
        <taxon>Microascales</taxon>
        <taxon>Microascaceae</taxon>
        <taxon>Parascedosporium</taxon>
    </lineage>
</organism>
<keyword evidence="3" id="KW-1185">Reference proteome</keyword>
<protein>
    <submittedName>
        <fullName evidence="2">Uncharacterized protein</fullName>
    </submittedName>
</protein>
<dbReference type="EMBL" id="CALLCH030000013">
    <property type="protein sequence ID" value="CAI4215856.1"/>
    <property type="molecule type" value="Genomic_DNA"/>
</dbReference>
<dbReference type="Proteomes" id="UP000838763">
    <property type="component" value="Unassembled WGS sequence"/>
</dbReference>
<keyword evidence="1" id="KW-0812">Transmembrane</keyword>
<gene>
    <name evidence="2" type="ORF">PPNO1_LOCUS5530</name>
</gene>
<reference evidence="2" key="1">
    <citation type="submission" date="2022-11" db="EMBL/GenBank/DDBJ databases">
        <authorList>
            <person name="Scott C."/>
            <person name="Bruce N."/>
        </authorList>
    </citation>
    <scope>NUCLEOTIDE SEQUENCE</scope>
</reference>
<evidence type="ECO:0000256" key="1">
    <source>
        <dbReference type="SAM" id="Phobius"/>
    </source>
</evidence>
<accession>A0A9P1H4P1</accession>
<dbReference type="AlphaFoldDB" id="A0A9P1H4P1"/>
<keyword evidence="1" id="KW-0472">Membrane</keyword>
<name>A0A9P1H4P1_9PEZI</name>
<proteinExistence type="predicted"/>
<keyword evidence="1" id="KW-1133">Transmembrane helix</keyword>